<accession>A0AB34JT99</accession>
<dbReference type="AlphaFoldDB" id="A0AB34JT99"/>
<sequence>MRAPRHMARLIIDTDMSIDVDDVGAMCVAHALADLGEAEILAVIHDTGLHSGVGALSVINEYLGRPDIPIGAYRGHEGSPEVIHDPDWTNHGRGWYVDELISEFPSSIRNASQASDALLVYRTVLARAVDNSITVVAIGFGTTLLELLESPPDSASPLPGRWLAAKKLKKLVFMGGREIFHHNIAADAFSEADPVEWNFGACGGKGCGRGYDHVGAITARLLAAWPSTVPVVFVGFESGAPVHTGNILKSNAPNSSQCKRAYEIFCEHLRGWCVSYWDALGTELGGRSSWDPMSIILAVRTEASHYKFVPGHNVIDPATGANNWTHGLKATFFSSTVYEELWRLVVSKSCVRSLSIASGKASGTTSAATAATTATTSATIAATHEDKPDTFPIAAIAVTLAVPIPFLTNSCTLGAKQKPHLHGCTCLRRTIGIPVERQPPTNSYSDGI</sequence>
<reference evidence="1 2" key="1">
    <citation type="journal article" date="2024" name="Science">
        <title>Giant polyketide synthase enzymes in the biosynthesis of giant marine polyether toxins.</title>
        <authorList>
            <person name="Fallon T.R."/>
            <person name="Shende V.V."/>
            <person name="Wierzbicki I.H."/>
            <person name="Pendleton A.L."/>
            <person name="Watervoot N.F."/>
            <person name="Auber R.P."/>
            <person name="Gonzalez D.J."/>
            <person name="Wisecaver J.H."/>
            <person name="Moore B.S."/>
        </authorList>
    </citation>
    <scope>NUCLEOTIDE SEQUENCE [LARGE SCALE GENOMIC DNA]</scope>
    <source>
        <strain evidence="1 2">12B1</strain>
    </source>
</reference>
<evidence type="ECO:0000313" key="2">
    <source>
        <dbReference type="Proteomes" id="UP001515480"/>
    </source>
</evidence>
<dbReference type="SUPFAM" id="SSF53590">
    <property type="entry name" value="Nucleoside hydrolase"/>
    <property type="match status" value="1"/>
</dbReference>
<evidence type="ECO:0000313" key="1">
    <source>
        <dbReference type="EMBL" id="KAL1525528.1"/>
    </source>
</evidence>
<protein>
    <recommendedName>
        <fullName evidence="3">Inosine/uridine-preferring nucleoside hydrolase domain-containing protein</fullName>
    </recommendedName>
</protein>
<dbReference type="GO" id="GO:0016799">
    <property type="term" value="F:hydrolase activity, hydrolyzing N-glycosyl compounds"/>
    <property type="evidence" value="ECO:0007669"/>
    <property type="project" value="InterPro"/>
</dbReference>
<gene>
    <name evidence="1" type="ORF">AB1Y20_020384</name>
</gene>
<name>A0AB34JT99_PRYPA</name>
<dbReference type="Proteomes" id="UP001515480">
    <property type="component" value="Unassembled WGS sequence"/>
</dbReference>
<dbReference type="PANTHER" id="PTHR43264">
    <property type="match status" value="1"/>
</dbReference>
<dbReference type="InterPro" id="IPR036452">
    <property type="entry name" value="Ribo_hydro-like"/>
</dbReference>
<dbReference type="PANTHER" id="PTHR43264:SF1">
    <property type="entry name" value="INOSINE_URIDINE-PREFERRING NUCLEOSIDE HYDROLASE DOMAIN-CONTAINING PROTEIN"/>
    <property type="match status" value="1"/>
</dbReference>
<dbReference type="EMBL" id="JBGBPQ010000004">
    <property type="protein sequence ID" value="KAL1525528.1"/>
    <property type="molecule type" value="Genomic_DNA"/>
</dbReference>
<comment type="caution">
    <text evidence="1">The sequence shown here is derived from an EMBL/GenBank/DDBJ whole genome shotgun (WGS) entry which is preliminary data.</text>
</comment>
<dbReference type="Gene3D" id="3.90.245.10">
    <property type="entry name" value="Ribonucleoside hydrolase-like"/>
    <property type="match status" value="1"/>
</dbReference>
<proteinExistence type="predicted"/>
<evidence type="ECO:0008006" key="3">
    <source>
        <dbReference type="Google" id="ProtNLM"/>
    </source>
</evidence>
<keyword evidence="2" id="KW-1185">Reference proteome</keyword>
<organism evidence="1 2">
    <name type="scientific">Prymnesium parvum</name>
    <name type="common">Toxic golden alga</name>
    <dbReference type="NCBI Taxonomy" id="97485"/>
    <lineage>
        <taxon>Eukaryota</taxon>
        <taxon>Haptista</taxon>
        <taxon>Haptophyta</taxon>
        <taxon>Prymnesiophyceae</taxon>
        <taxon>Prymnesiales</taxon>
        <taxon>Prymnesiaceae</taxon>
        <taxon>Prymnesium</taxon>
    </lineage>
</organism>